<feature type="transmembrane region" description="Helical" evidence="1">
    <location>
        <begin position="192"/>
        <end position="209"/>
    </location>
</feature>
<keyword evidence="1" id="KW-1133">Transmembrane helix</keyword>
<gene>
    <name evidence="2" type="ORF">R6Y96_06080</name>
</gene>
<keyword evidence="3" id="KW-1185">Reference proteome</keyword>
<dbReference type="GeneID" id="85732707"/>
<keyword evidence="1" id="KW-0472">Membrane</keyword>
<evidence type="ECO:0000313" key="2">
    <source>
        <dbReference type="EMBL" id="WOX56889.1"/>
    </source>
</evidence>
<evidence type="ECO:0000256" key="1">
    <source>
        <dbReference type="SAM" id="Phobius"/>
    </source>
</evidence>
<feature type="transmembrane region" description="Helical" evidence="1">
    <location>
        <begin position="6"/>
        <end position="35"/>
    </location>
</feature>
<protein>
    <recommendedName>
        <fullName evidence="4">Energy-coupling factor transporter transmembrane protein EcfT</fullName>
    </recommendedName>
</protein>
<dbReference type="RefSeq" id="WP_318620339.1">
    <property type="nucleotide sequence ID" value="NZ_CP137642.1"/>
</dbReference>
<reference evidence="2 3" key="1">
    <citation type="submission" date="2023-10" db="EMBL/GenBank/DDBJ databases">
        <title>The complete genome sequence of Methanoculleus receptaculi DSM 18860.</title>
        <authorList>
            <person name="Lai S.-J."/>
            <person name="You Y.-T."/>
            <person name="Chen S.-C."/>
        </authorList>
    </citation>
    <scope>NUCLEOTIDE SEQUENCE [LARGE SCALE GENOMIC DNA]</scope>
    <source>
        <strain evidence="2 3">DSM 18860</strain>
    </source>
</reference>
<keyword evidence="1" id="KW-0812">Transmembrane</keyword>
<accession>A0AAX4FSI9</accession>
<organism evidence="2 3">
    <name type="scientific">Methanoculleus receptaculi</name>
    <dbReference type="NCBI Taxonomy" id="394967"/>
    <lineage>
        <taxon>Archaea</taxon>
        <taxon>Methanobacteriati</taxon>
        <taxon>Methanobacteriota</taxon>
        <taxon>Stenosarchaea group</taxon>
        <taxon>Methanomicrobia</taxon>
        <taxon>Methanomicrobiales</taxon>
        <taxon>Methanomicrobiaceae</taxon>
        <taxon>Methanoculleus</taxon>
    </lineage>
</organism>
<evidence type="ECO:0000313" key="3">
    <source>
        <dbReference type="Proteomes" id="UP001305652"/>
    </source>
</evidence>
<dbReference type="EMBL" id="CP137642">
    <property type="protein sequence ID" value="WOX56889.1"/>
    <property type="molecule type" value="Genomic_DNA"/>
</dbReference>
<dbReference type="AlphaFoldDB" id="A0AAX4FSI9"/>
<proteinExistence type="predicted"/>
<sequence>MQDPRLRFFSLTVLSLGSFLSVWGAFGAFIWWLAATPRTDALPRPRVLLPLFAMIGLTALVSAWGGGDGLSYFTRMSMILLIAAWAYSATEEGEALAVSVWAFGTRTGFDIGLIAEMGLAGLGVIREEIEQVAVAMRLKGIRPGLRSIVPLTLILVITEIRRADEIARLLTIRGYTAGGVICPRFQTSLNEILASVSAFLLSLLPALLIRDVFILL</sequence>
<evidence type="ECO:0008006" key="4">
    <source>
        <dbReference type="Google" id="ProtNLM"/>
    </source>
</evidence>
<feature type="transmembrane region" description="Helical" evidence="1">
    <location>
        <begin position="47"/>
        <end position="66"/>
    </location>
</feature>
<name>A0AAX4FSI9_9EURY</name>
<dbReference type="KEGG" id="mrc:R6Y96_06080"/>
<dbReference type="Proteomes" id="UP001305652">
    <property type="component" value="Chromosome"/>
</dbReference>